<reference evidence="2" key="2">
    <citation type="submission" date="2020-09" db="EMBL/GenBank/DDBJ databases">
        <authorList>
            <person name="Sun Q."/>
            <person name="Ohkuma M."/>
        </authorList>
    </citation>
    <scope>NUCLEOTIDE SEQUENCE</scope>
    <source>
        <strain evidence="2">JCM 4815</strain>
    </source>
</reference>
<comment type="caution">
    <text evidence="2">The sequence shown here is derived from an EMBL/GenBank/DDBJ whole genome shotgun (WGS) entry which is preliminary data.</text>
</comment>
<evidence type="ECO:0000256" key="1">
    <source>
        <dbReference type="SAM" id="MobiDB-lite"/>
    </source>
</evidence>
<feature type="region of interest" description="Disordered" evidence="1">
    <location>
        <begin position="65"/>
        <end position="88"/>
    </location>
</feature>
<proteinExistence type="predicted"/>
<dbReference type="Proteomes" id="UP000622166">
    <property type="component" value="Unassembled WGS sequence"/>
</dbReference>
<dbReference type="AlphaFoldDB" id="A0A918Q993"/>
<protein>
    <submittedName>
        <fullName evidence="2">Uncharacterized protein</fullName>
    </submittedName>
</protein>
<evidence type="ECO:0000313" key="2">
    <source>
        <dbReference type="EMBL" id="GGZ35309.1"/>
    </source>
</evidence>
<organism evidence="2 3">
    <name type="scientific">Streptomyces poonensis</name>
    <dbReference type="NCBI Taxonomy" id="68255"/>
    <lineage>
        <taxon>Bacteria</taxon>
        <taxon>Bacillati</taxon>
        <taxon>Actinomycetota</taxon>
        <taxon>Actinomycetes</taxon>
        <taxon>Kitasatosporales</taxon>
        <taxon>Streptomycetaceae</taxon>
        <taxon>Streptomyces</taxon>
    </lineage>
</organism>
<dbReference type="EMBL" id="BMVW01000018">
    <property type="protein sequence ID" value="GGZ35309.1"/>
    <property type="molecule type" value="Genomic_DNA"/>
</dbReference>
<keyword evidence="3" id="KW-1185">Reference proteome</keyword>
<evidence type="ECO:0000313" key="3">
    <source>
        <dbReference type="Proteomes" id="UP000622166"/>
    </source>
</evidence>
<sequence length="113" mass="11853">MESVVSSPMKTRPRAPLTTMPAGEPMVTVAADAGPAAMVLRTTEPERTASAVAVEMLRVRTVLLPPQGNPVRHRGVESAARHPDVTTTGIMVTHGARLPGAAYGMSVTRVEAI</sequence>
<reference evidence="2" key="1">
    <citation type="journal article" date="2014" name="Int. J. Syst. Evol. Microbiol.">
        <title>Complete genome sequence of Corynebacterium casei LMG S-19264T (=DSM 44701T), isolated from a smear-ripened cheese.</title>
        <authorList>
            <consortium name="US DOE Joint Genome Institute (JGI-PGF)"/>
            <person name="Walter F."/>
            <person name="Albersmeier A."/>
            <person name="Kalinowski J."/>
            <person name="Ruckert C."/>
        </authorList>
    </citation>
    <scope>NUCLEOTIDE SEQUENCE</scope>
    <source>
        <strain evidence="2">JCM 4815</strain>
    </source>
</reference>
<gene>
    <name evidence="2" type="ORF">GCM10010365_65170</name>
</gene>
<feature type="compositionally biased region" description="Basic and acidic residues" evidence="1">
    <location>
        <begin position="74"/>
        <end position="84"/>
    </location>
</feature>
<name>A0A918Q993_9ACTN</name>
<accession>A0A918Q993</accession>
<feature type="region of interest" description="Disordered" evidence="1">
    <location>
        <begin position="1"/>
        <end position="23"/>
    </location>
</feature>